<feature type="compositionally biased region" description="Acidic residues" evidence="11">
    <location>
        <begin position="23"/>
        <end position="35"/>
    </location>
</feature>
<keyword evidence="2" id="KW-0678">Repressor</keyword>
<dbReference type="InterPro" id="IPR001766">
    <property type="entry name" value="Fork_head_dom"/>
</dbReference>
<reference evidence="13" key="1">
    <citation type="submission" date="2019-06" db="EMBL/GenBank/DDBJ databases">
        <authorList>
            <consortium name="Wellcome Sanger Institute Data Sharing"/>
        </authorList>
    </citation>
    <scope>NUCLEOTIDE SEQUENCE [LARGE SCALE GENOMIC DNA]</scope>
</reference>
<dbReference type="InterPro" id="IPR036388">
    <property type="entry name" value="WH-like_DNA-bd_sf"/>
</dbReference>
<keyword evidence="14" id="KW-1185">Reference proteome</keyword>
<name>A0A672ZQI7_9TELE</name>
<dbReference type="GO" id="GO:0008270">
    <property type="term" value="F:zinc ion binding"/>
    <property type="evidence" value="ECO:0007669"/>
    <property type="project" value="UniProtKB-KW"/>
</dbReference>
<sequence length="384" mass="44266">MPETMSDSTTCGQKTHRDRSEQVEVEVEEEEEVEEEAHPPPPSSLTYTKHVVSPAAIRTQKRPSVLRQALQTASRQQHGNNASEAVTICKEEGDPGHLGQSSSLHEGFLSRHSHHLLSVRRHHPKQSSTDARTQDSISEGTSALFASGICRWPGCDAVFQHLPSFLEHLHSEHSHGDRSIAEWRIQHEKVQHMENQLILEKQKLTAMQYHLHHSEQRLTALKASEAPYSLPLFLHQPKIAQEDNLQQWGLKHLDEGYRTVGSAHLISVPSIECYKYNNIRPPHTYAFLIRWSILESPDKQRTLNEIYNWFTTMFFYFRHNTATWKNAVRHNLSLHKCFVRVEGGKGAVWTVDETEYQRRKGQKYYRDCPVKLLPAYSQYCPENS</sequence>
<dbReference type="AlphaFoldDB" id="A0A672ZQI7"/>
<dbReference type="GO" id="GO:0000978">
    <property type="term" value="F:RNA polymerase II cis-regulatory region sequence-specific DNA binding"/>
    <property type="evidence" value="ECO:0007669"/>
    <property type="project" value="TreeGrafter"/>
</dbReference>
<dbReference type="PANTHER" id="PTHR45796">
    <property type="entry name" value="FORKHEAD BOX P, ISOFORM C"/>
    <property type="match status" value="1"/>
</dbReference>
<dbReference type="PROSITE" id="PS00658">
    <property type="entry name" value="FORK_HEAD_2"/>
    <property type="match status" value="1"/>
</dbReference>
<dbReference type="SMART" id="SM00339">
    <property type="entry name" value="FH"/>
    <property type="match status" value="1"/>
</dbReference>
<dbReference type="GO" id="GO:0005634">
    <property type="term" value="C:nucleus"/>
    <property type="evidence" value="ECO:0007669"/>
    <property type="project" value="UniProtKB-SubCell"/>
</dbReference>
<dbReference type="Pfam" id="PF16159">
    <property type="entry name" value="FOXP-CC"/>
    <property type="match status" value="1"/>
</dbReference>
<evidence type="ECO:0000259" key="12">
    <source>
        <dbReference type="PROSITE" id="PS50039"/>
    </source>
</evidence>
<dbReference type="InterPro" id="IPR032354">
    <property type="entry name" value="FOXP-CC"/>
</dbReference>
<reference evidence="13" key="3">
    <citation type="submission" date="2025-09" db="UniProtKB">
        <authorList>
            <consortium name="Ensembl"/>
        </authorList>
    </citation>
    <scope>IDENTIFICATION</scope>
</reference>
<evidence type="ECO:0000256" key="5">
    <source>
        <dbReference type="ARBA" id="ARBA00022833"/>
    </source>
</evidence>
<evidence type="ECO:0000256" key="6">
    <source>
        <dbReference type="ARBA" id="ARBA00023015"/>
    </source>
</evidence>
<evidence type="ECO:0000256" key="9">
    <source>
        <dbReference type="ARBA" id="ARBA00023242"/>
    </source>
</evidence>
<evidence type="ECO:0000313" key="13">
    <source>
        <dbReference type="Ensembl" id="ENSSORP00005019114.1"/>
    </source>
</evidence>
<dbReference type="InterPro" id="IPR047413">
    <property type="entry name" value="FH_FOXP3"/>
</dbReference>
<accession>A0A672ZQI7</accession>
<evidence type="ECO:0000256" key="2">
    <source>
        <dbReference type="ARBA" id="ARBA00022491"/>
    </source>
</evidence>
<evidence type="ECO:0000256" key="3">
    <source>
        <dbReference type="ARBA" id="ARBA00022723"/>
    </source>
</evidence>
<evidence type="ECO:0000256" key="10">
    <source>
        <dbReference type="PROSITE-ProRule" id="PRU00089"/>
    </source>
</evidence>
<dbReference type="InterPro" id="IPR036390">
    <property type="entry name" value="WH_DNA-bd_sf"/>
</dbReference>
<feature type="compositionally biased region" description="Polar residues" evidence="11">
    <location>
        <begin position="126"/>
        <end position="136"/>
    </location>
</feature>
<evidence type="ECO:0000256" key="7">
    <source>
        <dbReference type="ARBA" id="ARBA00023125"/>
    </source>
</evidence>
<evidence type="ECO:0000256" key="8">
    <source>
        <dbReference type="ARBA" id="ARBA00023163"/>
    </source>
</evidence>
<feature type="domain" description="Fork-head" evidence="12">
    <location>
        <begin position="280"/>
        <end position="366"/>
    </location>
</feature>
<dbReference type="GO" id="GO:0001227">
    <property type="term" value="F:DNA-binding transcription repressor activity, RNA polymerase II-specific"/>
    <property type="evidence" value="ECO:0007669"/>
    <property type="project" value="TreeGrafter"/>
</dbReference>
<dbReference type="PANTHER" id="PTHR45796:SF2">
    <property type="entry name" value="FORKHEAD BOX P3"/>
    <property type="match status" value="1"/>
</dbReference>
<evidence type="ECO:0000313" key="14">
    <source>
        <dbReference type="Proteomes" id="UP000472271"/>
    </source>
</evidence>
<dbReference type="PRINTS" id="PR00053">
    <property type="entry name" value="FORKHEAD"/>
</dbReference>
<dbReference type="Ensembl" id="ENSSORT00005019670.1">
    <property type="protein sequence ID" value="ENSSORP00005019114.1"/>
    <property type="gene ID" value="ENSSORG00005009407.1"/>
</dbReference>
<dbReference type="Pfam" id="PF00250">
    <property type="entry name" value="Forkhead"/>
    <property type="match status" value="1"/>
</dbReference>
<reference evidence="13" key="2">
    <citation type="submission" date="2025-08" db="UniProtKB">
        <authorList>
            <consortium name="Ensembl"/>
        </authorList>
    </citation>
    <scope>IDENTIFICATION</scope>
</reference>
<dbReference type="InParanoid" id="A0A672ZQI7"/>
<keyword evidence="4" id="KW-0863">Zinc-finger</keyword>
<keyword evidence="7 10" id="KW-0238">DNA-binding</keyword>
<dbReference type="InterPro" id="IPR050998">
    <property type="entry name" value="FOXP"/>
</dbReference>
<keyword evidence="5" id="KW-0862">Zinc</keyword>
<feature type="region of interest" description="Disordered" evidence="11">
    <location>
        <begin position="117"/>
        <end position="136"/>
    </location>
</feature>
<evidence type="ECO:0000256" key="11">
    <source>
        <dbReference type="SAM" id="MobiDB-lite"/>
    </source>
</evidence>
<comment type="subcellular location">
    <subcellularLocation>
        <location evidence="1 10">Nucleus</location>
    </subcellularLocation>
</comment>
<keyword evidence="9 10" id="KW-0539">Nucleus</keyword>
<feature type="compositionally biased region" description="Polar residues" evidence="11">
    <location>
        <begin position="1"/>
        <end position="13"/>
    </location>
</feature>
<dbReference type="FunFam" id="1.10.10.10:FF:000010">
    <property type="entry name" value="Forkhead box P2 isoform B"/>
    <property type="match status" value="1"/>
</dbReference>
<dbReference type="OrthoDB" id="5830876at2759"/>
<keyword evidence="3" id="KW-0479">Metal-binding</keyword>
<dbReference type="SUPFAM" id="SSF46785">
    <property type="entry name" value="Winged helix' DNA-binding domain"/>
    <property type="match status" value="1"/>
</dbReference>
<dbReference type="CDD" id="cd20066">
    <property type="entry name" value="FH_FOXP3"/>
    <property type="match status" value="1"/>
</dbReference>
<dbReference type="Gene3D" id="1.10.10.10">
    <property type="entry name" value="Winged helix-like DNA-binding domain superfamily/Winged helix DNA-binding domain"/>
    <property type="match status" value="1"/>
</dbReference>
<gene>
    <name evidence="13" type="primary">foxp3b</name>
</gene>
<proteinExistence type="predicted"/>
<dbReference type="Gene3D" id="1.20.5.340">
    <property type="match status" value="1"/>
</dbReference>
<keyword evidence="6" id="KW-0805">Transcription regulation</keyword>
<feature type="DNA-binding region" description="Fork-head" evidence="10">
    <location>
        <begin position="280"/>
        <end position="366"/>
    </location>
</feature>
<evidence type="ECO:0000256" key="4">
    <source>
        <dbReference type="ARBA" id="ARBA00022771"/>
    </source>
</evidence>
<organism evidence="13 14">
    <name type="scientific">Sphaeramia orbicularis</name>
    <name type="common">orbiculate cardinalfish</name>
    <dbReference type="NCBI Taxonomy" id="375764"/>
    <lineage>
        <taxon>Eukaryota</taxon>
        <taxon>Metazoa</taxon>
        <taxon>Chordata</taxon>
        <taxon>Craniata</taxon>
        <taxon>Vertebrata</taxon>
        <taxon>Euteleostomi</taxon>
        <taxon>Actinopterygii</taxon>
        <taxon>Neopterygii</taxon>
        <taxon>Teleostei</taxon>
        <taxon>Neoteleostei</taxon>
        <taxon>Acanthomorphata</taxon>
        <taxon>Gobiaria</taxon>
        <taxon>Kurtiformes</taxon>
        <taxon>Apogonoidei</taxon>
        <taxon>Apogonidae</taxon>
        <taxon>Apogoninae</taxon>
        <taxon>Sphaeramia</taxon>
    </lineage>
</organism>
<feature type="region of interest" description="Disordered" evidence="11">
    <location>
        <begin position="1"/>
        <end position="83"/>
    </location>
</feature>
<evidence type="ECO:0000256" key="1">
    <source>
        <dbReference type="ARBA" id="ARBA00004123"/>
    </source>
</evidence>
<feature type="compositionally biased region" description="Polar residues" evidence="11">
    <location>
        <begin position="69"/>
        <end position="83"/>
    </location>
</feature>
<dbReference type="PROSITE" id="PS50039">
    <property type="entry name" value="FORK_HEAD_3"/>
    <property type="match status" value="1"/>
</dbReference>
<dbReference type="Proteomes" id="UP000472271">
    <property type="component" value="Chromosome 7"/>
</dbReference>
<dbReference type="InterPro" id="IPR030456">
    <property type="entry name" value="TF_fork_head_CS_2"/>
</dbReference>
<keyword evidence="8" id="KW-0804">Transcription</keyword>
<protein>
    <submittedName>
        <fullName evidence="13">Forkhead box protein P1-B-like</fullName>
    </submittedName>
</protein>